<evidence type="ECO:0000313" key="2">
    <source>
        <dbReference type="Proteomes" id="UP000324996"/>
    </source>
</evidence>
<dbReference type="Pfam" id="PF10098">
    <property type="entry name" value="DUF2336"/>
    <property type="match status" value="1"/>
</dbReference>
<protein>
    <recommendedName>
        <fullName evidence="3">DUF2336 domain-containing protein</fullName>
    </recommendedName>
</protein>
<dbReference type="RefSeq" id="WP_313977957.1">
    <property type="nucleotide sequence ID" value="NZ_BKCN01000001.1"/>
</dbReference>
<keyword evidence="2" id="KW-1185">Reference proteome</keyword>
<dbReference type="Proteomes" id="UP000324996">
    <property type="component" value="Unassembled WGS sequence"/>
</dbReference>
<gene>
    <name evidence="1" type="ORF">JCM17846_00880</name>
</gene>
<organism evidence="1 2">
    <name type="scientific">Iodidimonas nitroreducens</name>
    <dbReference type="NCBI Taxonomy" id="1236968"/>
    <lineage>
        <taxon>Bacteria</taxon>
        <taxon>Pseudomonadati</taxon>
        <taxon>Pseudomonadota</taxon>
        <taxon>Alphaproteobacteria</taxon>
        <taxon>Iodidimonadales</taxon>
        <taxon>Iodidimonadaceae</taxon>
        <taxon>Iodidimonas</taxon>
    </lineage>
</organism>
<evidence type="ECO:0008006" key="3">
    <source>
        <dbReference type="Google" id="ProtNLM"/>
    </source>
</evidence>
<dbReference type="InterPro" id="IPR019285">
    <property type="entry name" value="DUF2336"/>
</dbReference>
<dbReference type="EMBL" id="BKCN01000001">
    <property type="protein sequence ID" value="GER02406.1"/>
    <property type="molecule type" value="Genomic_DNA"/>
</dbReference>
<accession>A0A5A7N5V9</accession>
<reference evidence="1 2" key="1">
    <citation type="submission" date="2019-09" db="EMBL/GenBank/DDBJ databases">
        <title>NBRP : Genome information of microbial organism related human and environment.</title>
        <authorList>
            <person name="Hattori M."/>
            <person name="Oshima K."/>
            <person name="Inaba H."/>
            <person name="Suda W."/>
            <person name="Sakamoto M."/>
            <person name="Iino T."/>
            <person name="Kitahara M."/>
            <person name="Oshida Y."/>
            <person name="Iida T."/>
            <person name="Kudo T."/>
            <person name="Itoh T."/>
            <person name="Ohkuma M."/>
        </authorList>
    </citation>
    <scope>NUCLEOTIDE SEQUENCE [LARGE SCALE GENOMIC DNA]</scope>
    <source>
        <strain evidence="1 2">Q-1</strain>
    </source>
</reference>
<name>A0A5A7N5V9_9PROT</name>
<comment type="caution">
    <text evidence="1">The sequence shown here is derived from an EMBL/GenBank/DDBJ whole genome shotgun (WGS) entry which is preliminary data.</text>
</comment>
<proteinExistence type="predicted"/>
<evidence type="ECO:0000313" key="1">
    <source>
        <dbReference type="EMBL" id="GER02406.1"/>
    </source>
</evidence>
<sequence length="287" mass="31362">MAQAGTADEAQRQSLAEFVANSFARNDLSDDENRIAVEILHRFARDTSERVRTALAHCLAHTPILPTDLAQKLAYDVVHVAEPILMHSLSLTDADLIAIICMDDGQKQTAIAKRSDLSRSVVHSLIERAQEPAVEAVLDNKSARIEGDDARLAARRFSKSTAVLAAIAKRHDLPADLAADIVLHASAGIRALIEDQLDLPTPFIENLVLRVRDEALRGPLGSAVGNHLLVILRRLHDRQQITDSLVLRITLLGDKDMLEAAIAVRAGMGLVAARLQLYHRGPRLLPI</sequence>
<dbReference type="AlphaFoldDB" id="A0A5A7N5V9"/>